<keyword evidence="1" id="KW-0812">Transmembrane</keyword>
<feature type="transmembrane region" description="Helical" evidence="1">
    <location>
        <begin position="29"/>
        <end position="49"/>
    </location>
</feature>
<keyword evidence="1" id="KW-1133">Transmembrane helix</keyword>
<sequence length="52" mass="5438">MSLFTAVGTVGILAAGVLGLVARHAALGWWLLWCGALVVVIGLNVWAYLASR</sequence>
<evidence type="ECO:0000313" key="2">
    <source>
        <dbReference type="EMBL" id="SFK79809.1"/>
    </source>
</evidence>
<protein>
    <submittedName>
        <fullName evidence="2">Uncharacterized protein</fullName>
    </submittedName>
</protein>
<gene>
    <name evidence="2" type="ORF">SAMN05421835_13452</name>
</gene>
<accession>A0A1I4CHP5</accession>
<dbReference type="AlphaFoldDB" id="A0A1I4CHP5"/>
<name>A0A1I4CHP5_9PSEU</name>
<reference evidence="2 3" key="1">
    <citation type="submission" date="2016-10" db="EMBL/GenBank/DDBJ databases">
        <authorList>
            <person name="de Groot N.N."/>
        </authorList>
    </citation>
    <scope>NUCLEOTIDE SEQUENCE [LARGE SCALE GENOMIC DNA]</scope>
    <source>
        <strain evidence="2 3">DSM 44468</strain>
    </source>
</reference>
<organism evidence="2 3">
    <name type="scientific">Amycolatopsis sacchari</name>
    <dbReference type="NCBI Taxonomy" id="115433"/>
    <lineage>
        <taxon>Bacteria</taxon>
        <taxon>Bacillati</taxon>
        <taxon>Actinomycetota</taxon>
        <taxon>Actinomycetes</taxon>
        <taxon>Pseudonocardiales</taxon>
        <taxon>Pseudonocardiaceae</taxon>
        <taxon>Amycolatopsis</taxon>
    </lineage>
</organism>
<dbReference type="EMBL" id="FORP01000034">
    <property type="protein sequence ID" value="SFK79809.1"/>
    <property type="molecule type" value="Genomic_DNA"/>
</dbReference>
<dbReference type="STRING" id="115433.SAMN05421835_13452"/>
<evidence type="ECO:0000313" key="3">
    <source>
        <dbReference type="Proteomes" id="UP000199025"/>
    </source>
</evidence>
<keyword evidence="1" id="KW-0472">Membrane</keyword>
<proteinExistence type="predicted"/>
<dbReference type="Proteomes" id="UP000199025">
    <property type="component" value="Unassembled WGS sequence"/>
</dbReference>
<keyword evidence="3" id="KW-1185">Reference proteome</keyword>
<evidence type="ECO:0000256" key="1">
    <source>
        <dbReference type="SAM" id="Phobius"/>
    </source>
</evidence>